<gene>
    <name evidence="3" type="ORF">CJP73_03760</name>
</gene>
<feature type="domain" description="GmrSD restriction endonucleases N-terminal" evidence="1">
    <location>
        <begin position="10"/>
        <end position="233"/>
    </location>
</feature>
<sequence>MKIESSDQSIADLLNAGYYIIPRFQRPYSWDQENITEFWNDTVRGSSDDYFIGSMVVYKMADRKYGVVDGQQRLTTITILLCVLRNVLKDEGHGDQSKGLHRLIERENINNETEFVLQTESSYPYFQEYIQKAEEPELEAEIHREELNLQAAHSLFRNLVKEMVHAIKNNPKLAEEQVHQRIKRDLTEIRDALLSLKIILIRLDDEDDAYLIFETLNTRGKDLALSDLVKNHFTKLLKVKNKGIDQPKEKWTLLRETIEGSKVGLDSDTFIHHYWLSKYEYVTAKNLFKEFRKVITKTNAARELQAMLNDSEFYRSIHDPDYRKWGKHEFEIEGALRALMLFRVRQQVPYVLSLLRAYEHSVISKKLLERALIDVEKFHFQFTAITSQRSSGGISSMYASLGRRIASCNGSQPAATMIREMREKLRERIPSEAEFFAVFPELIYTNKMSKQRALVKYVLIEFAKQNRTPFPADYDDLTIEHIAPQSAINHVDWTHEIVGQLGNLLLVTAEINCKLKDKDFSAKKRLLKAAGYPLPAEVNNAKEWRPKDIEARTALLAKQAFDLVWKI</sequence>
<accession>A0A3A1YWD9</accession>
<dbReference type="EMBL" id="NQYH01000001">
    <property type="protein sequence ID" value="RIY42553.1"/>
    <property type="molecule type" value="Genomic_DNA"/>
</dbReference>
<evidence type="ECO:0000259" key="1">
    <source>
        <dbReference type="Pfam" id="PF03235"/>
    </source>
</evidence>
<dbReference type="Pfam" id="PF07510">
    <property type="entry name" value="GmrSD_C"/>
    <property type="match status" value="1"/>
</dbReference>
<dbReference type="PANTHER" id="PTHR35149:SF2">
    <property type="entry name" value="DUF262 DOMAIN-CONTAINING PROTEIN"/>
    <property type="match status" value="1"/>
</dbReference>
<proteinExistence type="predicted"/>
<dbReference type="PANTHER" id="PTHR35149">
    <property type="entry name" value="SLL5132 PROTEIN"/>
    <property type="match status" value="1"/>
</dbReference>
<dbReference type="InterPro" id="IPR011089">
    <property type="entry name" value="GmrSD_C"/>
</dbReference>
<dbReference type="InterPro" id="IPR004919">
    <property type="entry name" value="GmrSD_N"/>
</dbReference>
<name>A0A3A1YWD9_9BURK</name>
<evidence type="ECO:0000313" key="4">
    <source>
        <dbReference type="Proteomes" id="UP000266206"/>
    </source>
</evidence>
<evidence type="ECO:0008006" key="5">
    <source>
        <dbReference type="Google" id="ProtNLM"/>
    </source>
</evidence>
<comment type="caution">
    <text evidence="3">The sequence shown here is derived from an EMBL/GenBank/DDBJ whole genome shotgun (WGS) entry which is preliminary data.</text>
</comment>
<evidence type="ECO:0000259" key="2">
    <source>
        <dbReference type="Pfam" id="PF07510"/>
    </source>
</evidence>
<dbReference type="OrthoDB" id="3654724at2"/>
<feature type="domain" description="GmrSD restriction endonucleases C-terminal" evidence="2">
    <location>
        <begin position="448"/>
        <end position="558"/>
    </location>
</feature>
<dbReference type="Proteomes" id="UP000266206">
    <property type="component" value="Unassembled WGS sequence"/>
</dbReference>
<dbReference type="AlphaFoldDB" id="A0A3A1YWD9"/>
<evidence type="ECO:0000313" key="3">
    <source>
        <dbReference type="EMBL" id="RIY42553.1"/>
    </source>
</evidence>
<organism evidence="3 4">
    <name type="scientific">Neopusillimonas maritima</name>
    <dbReference type="NCBI Taxonomy" id="2026239"/>
    <lineage>
        <taxon>Bacteria</taxon>
        <taxon>Pseudomonadati</taxon>
        <taxon>Pseudomonadota</taxon>
        <taxon>Betaproteobacteria</taxon>
        <taxon>Burkholderiales</taxon>
        <taxon>Alcaligenaceae</taxon>
        <taxon>Neopusillimonas</taxon>
    </lineage>
</organism>
<dbReference type="RefSeq" id="WP_119515485.1">
    <property type="nucleotide sequence ID" value="NZ_NQYH01000001.1"/>
</dbReference>
<dbReference type="Pfam" id="PF03235">
    <property type="entry name" value="GmrSD_N"/>
    <property type="match status" value="1"/>
</dbReference>
<reference evidence="3 4" key="1">
    <citation type="submission" date="2017-08" db="EMBL/GenBank/DDBJ databases">
        <title>Pusillimonas indicus sp. nov., a member of the family Alcaligenaceae isolated from surface seawater.</title>
        <authorList>
            <person name="Li J."/>
        </authorList>
    </citation>
    <scope>NUCLEOTIDE SEQUENCE [LARGE SCALE GENOMIC DNA]</scope>
    <source>
        <strain evidence="3 4">L52-1-41</strain>
    </source>
</reference>
<protein>
    <recommendedName>
        <fullName evidence="5">DUF262 domain-containing protein</fullName>
    </recommendedName>
</protein>